<dbReference type="InterPro" id="IPR058604">
    <property type="entry name" value="DUF8167_3rd"/>
</dbReference>
<dbReference type="InterPro" id="IPR006037">
    <property type="entry name" value="RCK_C"/>
</dbReference>
<dbReference type="Pfam" id="PF26503">
    <property type="entry name" value="DUF8167_3rd"/>
    <property type="match status" value="1"/>
</dbReference>
<keyword evidence="1" id="KW-1133">Transmembrane helix</keyword>
<dbReference type="RefSeq" id="WP_250874716.1">
    <property type="nucleotide sequence ID" value="NZ_JALXFV010000008.1"/>
</dbReference>
<gene>
    <name evidence="3" type="ORF">ACFSBT_15970</name>
</gene>
<keyword evidence="4" id="KW-1185">Reference proteome</keyword>
<keyword evidence="1" id="KW-0812">Transmembrane</keyword>
<dbReference type="InterPro" id="IPR058603">
    <property type="entry name" value="DUF8167_2nd"/>
</dbReference>
<accession>A0ABD6AZ01</accession>
<keyword evidence="1" id="KW-0472">Membrane</keyword>
<evidence type="ECO:0000259" key="2">
    <source>
        <dbReference type="PROSITE" id="PS51202"/>
    </source>
</evidence>
<dbReference type="InterPro" id="IPR036721">
    <property type="entry name" value="RCK_C_sf"/>
</dbReference>
<evidence type="ECO:0000313" key="4">
    <source>
        <dbReference type="Proteomes" id="UP001597187"/>
    </source>
</evidence>
<comment type="caution">
    <text evidence="3">The sequence shown here is derived from an EMBL/GenBank/DDBJ whole genome shotgun (WGS) entry which is preliminary data.</text>
</comment>
<feature type="transmembrane region" description="Helical" evidence="1">
    <location>
        <begin position="28"/>
        <end position="51"/>
    </location>
</feature>
<dbReference type="Proteomes" id="UP001597187">
    <property type="component" value="Unassembled WGS sequence"/>
</dbReference>
<name>A0ABD6AZ01_9EURY</name>
<proteinExistence type="predicted"/>
<dbReference type="SUPFAM" id="SSF116726">
    <property type="entry name" value="TrkA C-terminal domain-like"/>
    <property type="match status" value="1"/>
</dbReference>
<feature type="domain" description="RCK C-terminal" evidence="2">
    <location>
        <begin position="306"/>
        <end position="385"/>
    </location>
</feature>
<feature type="transmembrane region" description="Helical" evidence="1">
    <location>
        <begin position="99"/>
        <end position="117"/>
    </location>
</feature>
<organism evidence="3 4">
    <name type="scientific">Halomarina rubra</name>
    <dbReference type="NCBI Taxonomy" id="2071873"/>
    <lineage>
        <taxon>Archaea</taxon>
        <taxon>Methanobacteriati</taxon>
        <taxon>Methanobacteriota</taxon>
        <taxon>Stenosarchaea group</taxon>
        <taxon>Halobacteria</taxon>
        <taxon>Halobacteriales</taxon>
        <taxon>Natronomonadaceae</taxon>
        <taxon>Halomarina</taxon>
    </lineage>
</organism>
<protein>
    <submittedName>
        <fullName evidence="3">Cation:proton antiporter regulatory subunit</fullName>
    </submittedName>
</protein>
<sequence>MSVPRHTSAALGALSSQAQLQAIANDLLVPLLVGGGLVVFGALVAGAVGGLHRWYAQTQVPDGLSVLAGISVVALGLNTKTALGDAMVNQDGPLLEGPVVFNVGTFLAATVVAFLAGRAGDRIARSVFDDAPDARDIVRAVGRQITVMLPDTVDDIPDHDPVAPETRARLEGASFGFPRGLTVEELRSRLVDRLRDDYEVGHVDVDLAPDGTVEYLALGGRAAGIGPTLPPGHAAVAVRADPATGASAGDLVQVWDPPERVVTGELRGVSEDVATLALDDADAAAVDGETSYRLVTLPAEARVDREFAALFRAAEETLAVVTVSEGSPLVGQSVGTLAATVVAVRRADGGVTTLPEPATTVAGGETLYAVGRPDALRRLETNDGVQVAATPSEN</sequence>
<dbReference type="Pfam" id="PF26501">
    <property type="entry name" value="DUF8167"/>
    <property type="match status" value="1"/>
</dbReference>
<dbReference type="Pfam" id="PF26502">
    <property type="entry name" value="DUF8167_2nd"/>
    <property type="match status" value="1"/>
</dbReference>
<dbReference type="PROSITE" id="PS51202">
    <property type="entry name" value="RCK_C"/>
    <property type="match status" value="1"/>
</dbReference>
<dbReference type="Gene3D" id="3.30.70.1450">
    <property type="entry name" value="Regulator of K+ conductance, C-terminal domain"/>
    <property type="match status" value="1"/>
</dbReference>
<dbReference type="Pfam" id="PF02080">
    <property type="entry name" value="TrkA_C"/>
    <property type="match status" value="1"/>
</dbReference>
<dbReference type="EMBL" id="JBHUDC010000008">
    <property type="protein sequence ID" value="MFD1514779.1"/>
    <property type="molecule type" value="Genomic_DNA"/>
</dbReference>
<dbReference type="AlphaFoldDB" id="A0ABD6AZ01"/>
<evidence type="ECO:0000313" key="3">
    <source>
        <dbReference type="EMBL" id="MFD1514779.1"/>
    </source>
</evidence>
<dbReference type="InterPro" id="IPR058480">
    <property type="entry name" value="DUF8167_N"/>
</dbReference>
<evidence type="ECO:0000256" key="1">
    <source>
        <dbReference type="SAM" id="Phobius"/>
    </source>
</evidence>
<reference evidence="3 4" key="1">
    <citation type="journal article" date="2019" name="Int. J. Syst. Evol. Microbiol.">
        <title>The Global Catalogue of Microorganisms (GCM) 10K type strain sequencing project: providing services to taxonomists for standard genome sequencing and annotation.</title>
        <authorList>
            <consortium name="The Broad Institute Genomics Platform"/>
            <consortium name="The Broad Institute Genome Sequencing Center for Infectious Disease"/>
            <person name="Wu L."/>
            <person name="Ma J."/>
        </authorList>
    </citation>
    <scope>NUCLEOTIDE SEQUENCE [LARGE SCALE GENOMIC DNA]</scope>
    <source>
        <strain evidence="3 4">CGMCC 1.12563</strain>
    </source>
</reference>